<evidence type="ECO:0000313" key="1">
    <source>
        <dbReference type="EMBL" id="KAK7330279.1"/>
    </source>
</evidence>
<accession>A0AAN9L9Q9</accession>
<dbReference type="Proteomes" id="UP001367508">
    <property type="component" value="Unassembled WGS sequence"/>
</dbReference>
<protein>
    <submittedName>
        <fullName evidence="1">Uncharacterized protein</fullName>
    </submittedName>
</protein>
<comment type="caution">
    <text evidence="1">The sequence shown here is derived from an EMBL/GenBank/DDBJ whole genome shotgun (WGS) entry which is preliminary data.</text>
</comment>
<proteinExistence type="predicted"/>
<organism evidence="1 2">
    <name type="scientific">Canavalia gladiata</name>
    <name type="common">Sword bean</name>
    <name type="synonym">Dolichos gladiatus</name>
    <dbReference type="NCBI Taxonomy" id="3824"/>
    <lineage>
        <taxon>Eukaryota</taxon>
        <taxon>Viridiplantae</taxon>
        <taxon>Streptophyta</taxon>
        <taxon>Embryophyta</taxon>
        <taxon>Tracheophyta</taxon>
        <taxon>Spermatophyta</taxon>
        <taxon>Magnoliopsida</taxon>
        <taxon>eudicotyledons</taxon>
        <taxon>Gunneridae</taxon>
        <taxon>Pentapetalae</taxon>
        <taxon>rosids</taxon>
        <taxon>fabids</taxon>
        <taxon>Fabales</taxon>
        <taxon>Fabaceae</taxon>
        <taxon>Papilionoideae</taxon>
        <taxon>50 kb inversion clade</taxon>
        <taxon>NPAAA clade</taxon>
        <taxon>indigoferoid/millettioid clade</taxon>
        <taxon>Phaseoleae</taxon>
        <taxon>Canavalia</taxon>
    </lineage>
</organism>
<reference evidence="1 2" key="1">
    <citation type="submission" date="2024-01" db="EMBL/GenBank/DDBJ databases">
        <title>The genomes of 5 underutilized Papilionoideae crops provide insights into root nodulation and disease resistanc.</title>
        <authorList>
            <person name="Jiang F."/>
        </authorList>
    </citation>
    <scope>NUCLEOTIDE SEQUENCE [LARGE SCALE GENOMIC DNA]</scope>
    <source>
        <strain evidence="1">LVBAO_FW01</strain>
        <tissue evidence="1">Leaves</tissue>
    </source>
</reference>
<dbReference type="EMBL" id="JAYMYQ010000005">
    <property type="protein sequence ID" value="KAK7330279.1"/>
    <property type="molecule type" value="Genomic_DNA"/>
</dbReference>
<gene>
    <name evidence="1" type="ORF">VNO77_24469</name>
</gene>
<name>A0AAN9L9Q9_CANGL</name>
<evidence type="ECO:0000313" key="2">
    <source>
        <dbReference type="Proteomes" id="UP001367508"/>
    </source>
</evidence>
<dbReference type="AlphaFoldDB" id="A0AAN9L9Q9"/>
<keyword evidence="2" id="KW-1185">Reference proteome</keyword>
<sequence length="343" mass="37608">MASSLNCNGMIQMFDGEEAYCWLINIEQYFGAIGTPKEEKLTGLRGSSQAGNELDHVKNQLGICKKRRGERGVGLKLQKLGQPFDLMDQAQTIEAKEWSSQKGGVPDSLASNKPYPAGHATFADILGSLDGVDGHHVGLGAMYLLERNSPLPLMEERFRGTDTLGPHAVWHAQNRGLELGPSSYPSTTTKTSRVKCTPVADRLRAVELQLLLAQLTQLWVQMMSGVARCVLNGGKSTHDGHLGQHSQKLIGYFDSILAAAKIKDTYNPVMVLESNAYILGILKVEYQNNQGKLNLLKNLQITGWPWELMIFSSLTIGGQLKEMYTAAMINPVLLDPVSVDNAK</sequence>